<dbReference type="WBParaSite" id="PS1159_v2.g11540.t1">
    <property type="protein sequence ID" value="PS1159_v2.g11540.t1"/>
    <property type="gene ID" value="PS1159_v2.g11540"/>
</dbReference>
<reference evidence="2" key="1">
    <citation type="submission" date="2022-11" db="UniProtKB">
        <authorList>
            <consortium name="WormBaseParasite"/>
        </authorList>
    </citation>
    <scope>IDENTIFICATION</scope>
</reference>
<proteinExistence type="predicted"/>
<sequence length="227" mass="24770">MPTGIVMAPFMSSTPTTKKSSAKRCLFGKSSSSSSSDSFCTRLLDEIINKKCQEWEFDFTAGVPFPSSSTFEYTQVPSSSVPGFYRCSTLAGTSNMKLARQTSDSSMSSDSENYDPSSSLNADLDSSMECEENLNKSFKISGKVQKTPKKVVFQRQPRFAKKASSKSRKPRTLVSPTEKLTSHMPLHVSKRIAKKTAKTTSSVSASTVAFIFNESSATTGRPSTNHD</sequence>
<evidence type="ECO:0000313" key="1">
    <source>
        <dbReference type="Proteomes" id="UP000887580"/>
    </source>
</evidence>
<organism evidence="1 2">
    <name type="scientific">Panagrolaimus sp. PS1159</name>
    <dbReference type="NCBI Taxonomy" id="55785"/>
    <lineage>
        <taxon>Eukaryota</taxon>
        <taxon>Metazoa</taxon>
        <taxon>Ecdysozoa</taxon>
        <taxon>Nematoda</taxon>
        <taxon>Chromadorea</taxon>
        <taxon>Rhabditida</taxon>
        <taxon>Tylenchina</taxon>
        <taxon>Panagrolaimomorpha</taxon>
        <taxon>Panagrolaimoidea</taxon>
        <taxon>Panagrolaimidae</taxon>
        <taxon>Panagrolaimus</taxon>
    </lineage>
</organism>
<evidence type="ECO:0000313" key="2">
    <source>
        <dbReference type="WBParaSite" id="PS1159_v2.g11540.t1"/>
    </source>
</evidence>
<protein>
    <submittedName>
        <fullName evidence="2">Cyclin-dependent kinase inhibitor domain-containing protein</fullName>
    </submittedName>
</protein>
<accession>A0AC35EX73</accession>
<name>A0AC35EX73_9BILA</name>
<dbReference type="Proteomes" id="UP000887580">
    <property type="component" value="Unplaced"/>
</dbReference>